<evidence type="ECO:0000256" key="2">
    <source>
        <dbReference type="SAM" id="MobiDB-lite"/>
    </source>
</evidence>
<dbReference type="SUPFAM" id="SSF51294">
    <property type="entry name" value="Hedgehog/intein (Hint) domain"/>
    <property type="match status" value="1"/>
</dbReference>
<gene>
    <name evidence="4" type="ORF">HNR61_000136</name>
</gene>
<dbReference type="Proteomes" id="UP000572680">
    <property type="component" value="Unassembled WGS sequence"/>
</dbReference>
<protein>
    <recommendedName>
        <fullName evidence="3">Hint domain-containing protein</fullName>
    </recommendedName>
</protein>
<dbReference type="AlphaFoldDB" id="A0A7W3QJ35"/>
<comment type="caution">
    <text evidence="4">The sequence shown here is derived from an EMBL/GenBank/DDBJ whole genome shotgun (WGS) entry which is preliminary data.</text>
</comment>
<keyword evidence="5" id="KW-1185">Reference proteome</keyword>
<feature type="compositionally biased region" description="Low complexity" evidence="2">
    <location>
        <begin position="43"/>
        <end position="54"/>
    </location>
</feature>
<dbReference type="SMART" id="SM00306">
    <property type="entry name" value="HintN"/>
    <property type="match status" value="1"/>
</dbReference>
<keyword evidence="1" id="KW-0175">Coiled coil</keyword>
<sequence>MILLVGAVLAAVTVVAIPEQISAGIRAGICRVTGDKNCDKPGSKPGSPNPGASPTNQQASVPPGQEAPEQREYREALDALNKADLDLKQLEKEWNEFDLLKEIGKLGLDFLAGDIIKCVEKPNFSDCLWALVGIIPWGKIGKLLKSIPKIVKLIDRFLDLKRRLDKARNARKNAQKRLDDALDACKKKAPNSFVAGTPVLMADGTRKPIERVRVGDLVWATDPVTGHAGSRKVTHLITGEGRKHLVDLTIDLDGELGGPNARITATAEHPFWVPDADAWIHARGLVPTDRLHTPDGRRTLVLRTEHRKRTTRVHNLTVEGLHTYYVTARSVPVLVHNENPDPNACQVGTPKGDDPPGVGDTPLTGGTKDDPVKFTYESPAKDLAGRAKPDADELEELQHYKNYPSGSEEHMLARWKHYKGKLSWEKWRNNYIANQANRHKGKVFEDEFFKRNGFKAEDGWVQNHKANTNSGDRDLDLANPAKKIGYELKSGKFKYSQKDIDKEIELIKQGWTRVYVFAVPPSANVIKKLEAAGIKVKIWYAEGSVAP</sequence>
<dbReference type="Gene3D" id="2.170.16.10">
    <property type="entry name" value="Hedgehog/Intein (Hint) domain"/>
    <property type="match status" value="1"/>
</dbReference>
<dbReference type="EMBL" id="JACJIA010000001">
    <property type="protein sequence ID" value="MBA8948538.1"/>
    <property type="molecule type" value="Genomic_DNA"/>
</dbReference>
<feature type="region of interest" description="Disordered" evidence="2">
    <location>
        <begin position="347"/>
        <end position="371"/>
    </location>
</feature>
<reference evidence="4 5" key="1">
    <citation type="submission" date="2020-08" db="EMBL/GenBank/DDBJ databases">
        <title>Genomic Encyclopedia of Type Strains, Phase IV (KMG-IV): sequencing the most valuable type-strain genomes for metagenomic binning, comparative biology and taxonomic classification.</title>
        <authorList>
            <person name="Goeker M."/>
        </authorList>
    </citation>
    <scope>NUCLEOTIDE SEQUENCE [LARGE SCALE GENOMIC DNA]</scope>
    <source>
        <strain evidence="4 5">DSM 44197</strain>
    </source>
</reference>
<feature type="region of interest" description="Disordered" evidence="2">
    <location>
        <begin position="38"/>
        <end position="70"/>
    </location>
</feature>
<dbReference type="CDD" id="cd00081">
    <property type="entry name" value="Hint"/>
    <property type="match status" value="1"/>
</dbReference>
<evidence type="ECO:0000256" key="1">
    <source>
        <dbReference type="SAM" id="Coils"/>
    </source>
</evidence>
<name>A0A7W3QJ35_ACTNM</name>
<organism evidence="4 5">
    <name type="scientific">Actinomadura namibiensis</name>
    <dbReference type="NCBI Taxonomy" id="182080"/>
    <lineage>
        <taxon>Bacteria</taxon>
        <taxon>Bacillati</taxon>
        <taxon>Actinomycetota</taxon>
        <taxon>Actinomycetes</taxon>
        <taxon>Streptosporangiales</taxon>
        <taxon>Thermomonosporaceae</taxon>
        <taxon>Actinomadura</taxon>
    </lineage>
</organism>
<evidence type="ECO:0000313" key="4">
    <source>
        <dbReference type="EMBL" id="MBA8948538.1"/>
    </source>
</evidence>
<evidence type="ECO:0000259" key="3">
    <source>
        <dbReference type="SMART" id="SM00306"/>
    </source>
</evidence>
<dbReference type="InterPro" id="IPR003587">
    <property type="entry name" value="Hint_dom_N"/>
</dbReference>
<evidence type="ECO:0000313" key="5">
    <source>
        <dbReference type="Proteomes" id="UP000572680"/>
    </source>
</evidence>
<dbReference type="Pfam" id="PF07591">
    <property type="entry name" value="PT-HINT"/>
    <property type="match status" value="1"/>
</dbReference>
<proteinExistence type="predicted"/>
<feature type="coiled-coil region" evidence="1">
    <location>
        <begin position="150"/>
        <end position="184"/>
    </location>
</feature>
<feature type="domain" description="Hint" evidence="3">
    <location>
        <begin position="190"/>
        <end position="295"/>
    </location>
</feature>
<accession>A0A7W3QJ35</accession>
<dbReference type="InterPro" id="IPR036844">
    <property type="entry name" value="Hint_dom_sf"/>
</dbReference>
<dbReference type="RefSeq" id="WP_182841158.1">
    <property type="nucleotide sequence ID" value="NZ_BAAALP010000030.1"/>
</dbReference>